<feature type="domain" description="BTB" evidence="1">
    <location>
        <begin position="8"/>
        <end position="76"/>
    </location>
</feature>
<dbReference type="Pfam" id="PF00651">
    <property type="entry name" value="BTB"/>
    <property type="match status" value="1"/>
</dbReference>
<dbReference type="OrthoDB" id="6359816at2759"/>
<feature type="non-terminal residue" evidence="2">
    <location>
        <position position="1"/>
    </location>
</feature>
<evidence type="ECO:0000313" key="3">
    <source>
        <dbReference type="Proteomes" id="UP000799291"/>
    </source>
</evidence>
<protein>
    <recommendedName>
        <fullName evidence="1">BTB domain-containing protein</fullName>
    </recommendedName>
</protein>
<gene>
    <name evidence="2" type="ORF">K458DRAFT_245924</name>
</gene>
<name>A0A6G1J8X3_9PLEO</name>
<dbReference type="CDD" id="cd18186">
    <property type="entry name" value="BTB_POZ_ZBTB_KLHL-like"/>
    <property type="match status" value="1"/>
</dbReference>
<dbReference type="Proteomes" id="UP000799291">
    <property type="component" value="Unassembled WGS sequence"/>
</dbReference>
<sequence>LFNNPVLSDFTLKQIHNGVMREYHARKAVLCMKPGFFMRAFTGNFKKATNSVMELHDDDPSHFEFALTFTYTEKYD</sequence>
<keyword evidence="3" id="KW-1185">Reference proteome</keyword>
<dbReference type="EMBL" id="MU005576">
    <property type="protein sequence ID" value="KAF2686966.1"/>
    <property type="molecule type" value="Genomic_DNA"/>
</dbReference>
<evidence type="ECO:0000259" key="1">
    <source>
        <dbReference type="PROSITE" id="PS50097"/>
    </source>
</evidence>
<dbReference type="Gene3D" id="3.30.710.10">
    <property type="entry name" value="Potassium Channel Kv1.1, Chain A"/>
    <property type="match status" value="1"/>
</dbReference>
<dbReference type="AlphaFoldDB" id="A0A6G1J8X3"/>
<dbReference type="InterPro" id="IPR000210">
    <property type="entry name" value="BTB/POZ_dom"/>
</dbReference>
<proteinExistence type="predicted"/>
<dbReference type="SUPFAM" id="SSF54695">
    <property type="entry name" value="POZ domain"/>
    <property type="match status" value="1"/>
</dbReference>
<accession>A0A6G1J8X3</accession>
<feature type="non-terminal residue" evidence="2">
    <location>
        <position position="76"/>
    </location>
</feature>
<dbReference type="PROSITE" id="PS50097">
    <property type="entry name" value="BTB"/>
    <property type="match status" value="1"/>
</dbReference>
<reference evidence="2" key="1">
    <citation type="journal article" date="2020" name="Stud. Mycol.">
        <title>101 Dothideomycetes genomes: a test case for predicting lifestyles and emergence of pathogens.</title>
        <authorList>
            <person name="Haridas S."/>
            <person name="Albert R."/>
            <person name="Binder M."/>
            <person name="Bloem J."/>
            <person name="Labutti K."/>
            <person name="Salamov A."/>
            <person name="Andreopoulos B."/>
            <person name="Baker S."/>
            <person name="Barry K."/>
            <person name="Bills G."/>
            <person name="Bluhm B."/>
            <person name="Cannon C."/>
            <person name="Castanera R."/>
            <person name="Culley D."/>
            <person name="Daum C."/>
            <person name="Ezra D."/>
            <person name="Gonzalez J."/>
            <person name="Henrissat B."/>
            <person name="Kuo A."/>
            <person name="Liang C."/>
            <person name="Lipzen A."/>
            <person name="Lutzoni F."/>
            <person name="Magnuson J."/>
            <person name="Mondo S."/>
            <person name="Nolan M."/>
            <person name="Ohm R."/>
            <person name="Pangilinan J."/>
            <person name="Park H.-J."/>
            <person name="Ramirez L."/>
            <person name="Alfaro M."/>
            <person name="Sun H."/>
            <person name="Tritt A."/>
            <person name="Yoshinaga Y."/>
            <person name="Zwiers L.-H."/>
            <person name="Turgeon B."/>
            <person name="Goodwin S."/>
            <person name="Spatafora J."/>
            <person name="Crous P."/>
            <person name="Grigoriev I."/>
        </authorList>
    </citation>
    <scope>NUCLEOTIDE SEQUENCE</scope>
    <source>
        <strain evidence="2">CBS 122367</strain>
    </source>
</reference>
<evidence type="ECO:0000313" key="2">
    <source>
        <dbReference type="EMBL" id="KAF2686966.1"/>
    </source>
</evidence>
<dbReference type="InterPro" id="IPR011333">
    <property type="entry name" value="SKP1/BTB/POZ_sf"/>
</dbReference>
<organism evidence="2 3">
    <name type="scientific">Lentithecium fluviatile CBS 122367</name>
    <dbReference type="NCBI Taxonomy" id="1168545"/>
    <lineage>
        <taxon>Eukaryota</taxon>
        <taxon>Fungi</taxon>
        <taxon>Dikarya</taxon>
        <taxon>Ascomycota</taxon>
        <taxon>Pezizomycotina</taxon>
        <taxon>Dothideomycetes</taxon>
        <taxon>Pleosporomycetidae</taxon>
        <taxon>Pleosporales</taxon>
        <taxon>Massarineae</taxon>
        <taxon>Lentitheciaceae</taxon>
        <taxon>Lentithecium</taxon>
    </lineage>
</organism>